<dbReference type="HOGENOM" id="CLU_1350106_0_0_1"/>
<gene>
    <name evidence="1" type="ORF">DAPPUDRAFT_115588</name>
</gene>
<dbReference type="Proteomes" id="UP000000305">
    <property type="component" value="Unassembled WGS sequence"/>
</dbReference>
<dbReference type="InParanoid" id="E9HLX0"/>
<dbReference type="AlphaFoldDB" id="E9HLX0"/>
<name>E9HLX0_DAPPU</name>
<sequence>MQSFYKFFSSASLDNDITRNRKTPDRLGEWQYDDSKRNKEFHHYLNLMLWYLKFKTFLKIRGRPIGSFTQKNGIARYRKGVKHFTKVCSEVSNILHEGITLVANTDVTPVILPKVAFVNDVTLASSFTSREKPTFINQPLNVQQDIDINGPSSLVRFDMLSMTTMPSAKQLVNAERDPSVALMALATNSGLGRFSDASQLMKE</sequence>
<organism evidence="1 2">
    <name type="scientific">Daphnia pulex</name>
    <name type="common">Water flea</name>
    <dbReference type="NCBI Taxonomy" id="6669"/>
    <lineage>
        <taxon>Eukaryota</taxon>
        <taxon>Metazoa</taxon>
        <taxon>Ecdysozoa</taxon>
        <taxon>Arthropoda</taxon>
        <taxon>Crustacea</taxon>
        <taxon>Branchiopoda</taxon>
        <taxon>Diplostraca</taxon>
        <taxon>Cladocera</taxon>
        <taxon>Anomopoda</taxon>
        <taxon>Daphniidae</taxon>
        <taxon>Daphnia</taxon>
    </lineage>
</organism>
<dbReference type="EMBL" id="GL732682">
    <property type="protein sequence ID" value="EFX67264.1"/>
    <property type="molecule type" value="Genomic_DNA"/>
</dbReference>
<protein>
    <submittedName>
        <fullName evidence="1">Uncharacterized protein</fullName>
    </submittedName>
</protein>
<reference evidence="1 2" key="1">
    <citation type="journal article" date="2011" name="Science">
        <title>The ecoresponsive genome of Daphnia pulex.</title>
        <authorList>
            <person name="Colbourne J.K."/>
            <person name="Pfrender M.E."/>
            <person name="Gilbert D."/>
            <person name="Thomas W.K."/>
            <person name="Tucker A."/>
            <person name="Oakley T.H."/>
            <person name="Tokishita S."/>
            <person name="Aerts A."/>
            <person name="Arnold G.J."/>
            <person name="Basu M.K."/>
            <person name="Bauer D.J."/>
            <person name="Caceres C.E."/>
            <person name="Carmel L."/>
            <person name="Casola C."/>
            <person name="Choi J.H."/>
            <person name="Detter J.C."/>
            <person name="Dong Q."/>
            <person name="Dusheyko S."/>
            <person name="Eads B.D."/>
            <person name="Frohlich T."/>
            <person name="Geiler-Samerotte K.A."/>
            <person name="Gerlach D."/>
            <person name="Hatcher P."/>
            <person name="Jogdeo S."/>
            <person name="Krijgsveld J."/>
            <person name="Kriventseva E.V."/>
            <person name="Kultz D."/>
            <person name="Laforsch C."/>
            <person name="Lindquist E."/>
            <person name="Lopez J."/>
            <person name="Manak J.R."/>
            <person name="Muller J."/>
            <person name="Pangilinan J."/>
            <person name="Patwardhan R.P."/>
            <person name="Pitluck S."/>
            <person name="Pritham E.J."/>
            <person name="Rechtsteiner A."/>
            <person name="Rho M."/>
            <person name="Rogozin I.B."/>
            <person name="Sakarya O."/>
            <person name="Salamov A."/>
            <person name="Schaack S."/>
            <person name="Shapiro H."/>
            <person name="Shiga Y."/>
            <person name="Skalitzky C."/>
            <person name="Smith Z."/>
            <person name="Souvorov A."/>
            <person name="Sung W."/>
            <person name="Tang Z."/>
            <person name="Tsuchiya D."/>
            <person name="Tu H."/>
            <person name="Vos H."/>
            <person name="Wang M."/>
            <person name="Wolf Y.I."/>
            <person name="Yamagata H."/>
            <person name="Yamada T."/>
            <person name="Ye Y."/>
            <person name="Shaw J.R."/>
            <person name="Andrews J."/>
            <person name="Crease T.J."/>
            <person name="Tang H."/>
            <person name="Lucas S.M."/>
            <person name="Robertson H.M."/>
            <person name="Bork P."/>
            <person name="Koonin E.V."/>
            <person name="Zdobnov E.M."/>
            <person name="Grigoriev I.V."/>
            <person name="Lynch M."/>
            <person name="Boore J.L."/>
        </authorList>
    </citation>
    <scope>NUCLEOTIDE SEQUENCE [LARGE SCALE GENOMIC DNA]</scope>
</reference>
<evidence type="ECO:0000313" key="2">
    <source>
        <dbReference type="Proteomes" id="UP000000305"/>
    </source>
</evidence>
<dbReference type="OrthoDB" id="10493778at2759"/>
<dbReference type="KEGG" id="dpx:DAPPUDRAFT_115588"/>
<proteinExistence type="predicted"/>
<keyword evidence="2" id="KW-1185">Reference proteome</keyword>
<evidence type="ECO:0000313" key="1">
    <source>
        <dbReference type="EMBL" id="EFX67264.1"/>
    </source>
</evidence>
<accession>E9HLX0</accession>